<dbReference type="OrthoDB" id="5342924at2759"/>
<dbReference type="STRING" id="1016849.A0A0D1XA70"/>
<keyword evidence="2" id="KW-1133">Transmembrane helix</keyword>
<feature type="transmembrane region" description="Helical" evidence="2">
    <location>
        <begin position="62"/>
        <end position="83"/>
    </location>
</feature>
<feature type="region of interest" description="Disordered" evidence="1">
    <location>
        <begin position="1"/>
        <end position="20"/>
    </location>
</feature>
<dbReference type="HOGENOM" id="CLU_1578541_0_0_1"/>
<dbReference type="AlphaFoldDB" id="A0A0D1XA70"/>
<evidence type="ECO:0000256" key="1">
    <source>
        <dbReference type="SAM" id="MobiDB-lite"/>
    </source>
</evidence>
<dbReference type="EMBL" id="KN846951">
    <property type="protein sequence ID" value="KIV84771.1"/>
    <property type="molecule type" value="Genomic_DNA"/>
</dbReference>
<evidence type="ECO:0000313" key="3">
    <source>
        <dbReference type="EMBL" id="KIV84771.1"/>
    </source>
</evidence>
<gene>
    <name evidence="3" type="ORF">PV11_00529</name>
</gene>
<proteinExistence type="predicted"/>
<sequence>MDASASKTPSGQPRFRKISGWWNRSPEPINATERRSKCRLTRCLQRNVREEKKLVLQSGYRWSFFECAVHILPICATVVVAYFNLAGWFIGSSLQGLTGDTYQAIDRFCLQVTAKLLDLLIVSSISVVIMDVVSYLLLADSRGLPLGLLSAKFRFADWHTSCQQIFAQD</sequence>
<keyword evidence="2" id="KW-0472">Membrane</keyword>
<dbReference type="Proteomes" id="UP000053599">
    <property type="component" value="Unassembled WGS sequence"/>
</dbReference>
<organism evidence="3 4">
    <name type="scientific">Exophiala sideris</name>
    <dbReference type="NCBI Taxonomy" id="1016849"/>
    <lineage>
        <taxon>Eukaryota</taxon>
        <taxon>Fungi</taxon>
        <taxon>Dikarya</taxon>
        <taxon>Ascomycota</taxon>
        <taxon>Pezizomycotina</taxon>
        <taxon>Eurotiomycetes</taxon>
        <taxon>Chaetothyriomycetidae</taxon>
        <taxon>Chaetothyriales</taxon>
        <taxon>Herpotrichiellaceae</taxon>
        <taxon>Exophiala</taxon>
    </lineage>
</organism>
<feature type="transmembrane region" description="Helical" evidence="2">
    <location>
        <begin position="119"/>
        <end position="138"/>
    </location>
</feature>
<evidence type="ECO:0000313" key="4">
    <source>
        <dbReference type="Proteomes" id="UP000053599"/>
    </source>
</evidence>
<protein>
    <submittedName>
        <fullName evidence="3">Uncharacterized protein</fullName>
    </submittedName>
</protein>
<keyword evidence="2" id="KW-0812">Transmembrane</keyword>
<reference evidence="3 4" key="1">
    <citation type="submission" date="2015-01" db="EMBL/GenBank/DDBJ databases">
        <title>The Genome Sequence of Exophiala sideris CBS121828.</title>
        <authorList>
            <consortium name="The Broad Institute Genomics Platform"/>
            <person name="Cuomo C."/>
            <person name="de Hoog S."/>
            <person name="Gorbushina A."/>
            <person name="Stielow B."/>
            <person name="Teixiera M."/>
            <person name="Abouelleil A."/>
            <person name="Chapman S.B."/>
            <person name="Priest M."/>
            <person name="Young S.K."/>
            <person name="Wortman J."/>
            <person name="Nusbaum C."/>
            <person name="Birren B."/>
        </authorList>
    </citation>
    <scope>NUCLEOTIDE SEQUENCE [LARGE SCALE GENOMIC DNA]</scope>
    <source>
        <strain evidence="3 4">CBS 121828</strain>
    </source>
</reference>
<feature type="compositionally biased region" description="Polar residues" evidence="1">
    <location>
        <begin position="1"/>
        <end position="11"/>
    </location>
</feature>
<accession>A0A0D1XA70</accession>
<evidence type="ECO:0000256" key="2">
    <source>
        <dbReference type="SAM" id="Phobius"/>
    </source>
</evidence>
<name>A0A0D1XA70_9EURO</name>